<proteinExistence type="predicted"/>
<dbReference type="PANTHER" id="PTHR33627:SF1">
    <property type="entry name" value="TRANSPOSASE"/>
    <property type="match status" value="1"/>
</dbReference>
<gene>
    <name evidence="2" type="ORF">AB5J54_01745</name>
</gene>
<dbReference type="Pfam" id="PF13546">
    <property type="entry name" value="DDE_5"/>
    <property type="match status" value="1"/>
</dbReference>
<dbReference type="PANTHER" id="PTHR33627">
    <property type="entry name" value="TRANSPOSASE"/>
    <property type="match status" value="1"/>
</dbReference>
<dbReference type="RefSeq" id="WP_369142064.1">
    <property type="nucleotide sequence ID" value="NZ_CP163444.1"/>
</dbReference>
<evidence type="ECO:0000313" key="2">
    <source>
        <dbReference type="EMBL" id="XDQ69321.1"/>
    </source>
</evidence>
<feature type="domain" description="Transposase IS701-like DDE" evidence="1">
    <location>
        <begin position="26"/>
        <end position="262"/>
    </location>
</feature>
<accession>A0AB39ST26</accession>
<name>A0AB39ST26_9ACTN</name>
<protein>
    <submittedName>
        <fullName evidence="2">IS701 family transposase</fullName>
    </submittedName>
</protein>
<dbReference type="EMBL" id="CP163444">
    <property type="protein sequence ID" value="XDQ69321.1"/>
    <property type="molecule type" value="Genomic_DNA"/>
</dbReference>
<evidence type="ECO:0000259" key="1">
    <source>
        <dbReference type="Pfam" id="PF13546"/>
    </source>
</evidence>
<dbReference type="InterPro" id="IPR038721">
    <property type="entry name" value="IS701-like_DDE_dom"/>
</dbReference>
<dbReference type="AlphaFoldDB" id="A0AB39ST26"/>
<dbReference type="InterPro" id="IPR039365">
    <property type="entry name" value="IS701-like"/>
</dbReference>
<organism evidence="2">
    <name type="scientific">Streptomyces sp. R44</name>
    <dbReference type="NCBI Taxonomy" id="3238633"/>
    <lineage>
        <taxon>Bacteria</taxon>
        <taxon>Bacillati</taxon>
        <taxon>Actinomycetota</taxon>
        <taxon>Actinomycetes</taxon>
        <taxon>Kitasatosporales</taxon>
        <taxon>Streptomycetaceae</taxon>
        <taxon>Streptomyces</taxon>
    </lineage>
</organism>
<dbReference type="InterPro" id="IPR012337">
    <property type="entry name" value="RNaseH-like_sf"/>
</dbReference>
<dbReference type="SUPFAM" id="SSF53098">
    <property type="entry name" value="Ribonuclease H-like"/>
    <property type="match status" value="1"/>
</dbReference>
<sequence length="412" mass="45619">MINFAYGADRLPIQEDGHRVAGFADQLFTHLPRADQRRWAAAYLLGLLAVSGRKSMRSLAAAITDSPTASQSLHRFINASPWDWQPVRGELRRWVEQRTRPKAWTIGVAVVPKRGDQSCGVHRRFVPALGRTINCQVGIGQFLATSRGQIPVDWRLHLPSEWSEEKLRHRTRIPEAVHPLPAWAQVLDLADTLAADACPALPLVADLREYKESDRLLLGLRQRATDFVVAVPDSLAVQPPAAVRPSGPAADVSASPISARRFLETEGELLRSVLGASHLRPSGLTRVVTGLVRLPRGPQPQRFYRLFAEVPREGEQPTALWLTTLVHLSMEELLELASLPATIPRTMRRLEGSFGLQDFEGRSYPGWHRHVTLVSAACAFQELSEVDPAGLPGVVPSARLIRAPRRPARLPV</sequence>
<reference evidence="2" key="1">
    <citation type="submission" date="2024-07" db="EMBL/GenBank/DDBJ databases">
        <authorList>
            <person name="Yu S.T."/>
        </authorList>
    </citation>
    <scope>NUCLEOTIDE SEQUENCE</scope>
    <source>
        <strain evidence="2">R44</strain>
    </source>
</reference>